<keyword evidence="2" id="KW-1185">Reference proteome</keyword>
<sequence>NLDVKHFSPEDLTVKLLDDFVRSTENTVKDRTITDTSPGSFTPPLSPPTKLGPVLSLLLPLRRWNFNLLWFPNCFPTWIQATVRDPSLSPVRRSPPQPPSS</sequence>
<organism evidence="1 2">
    <name type="scientific">Ranitomeya imitator</name>
    <name type="common">mimic poison frog</name>
    <dbReference type="NCBI Taxonomy" id="111125"/>
    <lineage>
        <taxon>Eukaryota</taxon>
        <taxon>Metazoa</taxon>
        <taxon>Chordata</taxon>
        <taxon>Craniata</taxon>
        <taxon>Vertebrata</taxon>
        <taxon>Euteleostomi</taxon>
        <taxon>Amphibia</taxon>
        <taxon>Batrachia</taxon>
        <taxon>Anura</taxon>
        <taxon>Neobatrachia</taxon>
        <taxon>Hyloidea</taxon>
        <taxon>Dendrobatidae</taxon>
        <taxon>Dendrobatinae</taxon>
        <taxon>Ranitomeya</taxon>
    </lineage>
</organism>
<evidence type="ECO:0000313" key="1">
    <source>
        <dbReference type="EMBL" id="CAJ0948074.1"/>
    </source>
</evidence>
<protein>
    <submittedName>
        <fullName evidence="1">Uncharacterized protein</fullName>
    </submittedName>
</protein>
<dbReference type="Proteomes" id="UP001176940">
    <property type="component" value="Unassembled WGS sequence"/>
</dbReference>
<reference evidence="1" key="1">
    <citation type="submission" date="2023-07" db="EMBL/GenBank/DDBJ databases">
        <authorList>
            <person name="Stuckert A."/>
        </authorList>
    </citation>
    <scope>NUCLEOTIDE SEQUENCE</scope>
</reference>
<comment type="caution">
    <text evidence="1">The sequence shown here is derived from an EMBL/GenBank/DDBJ whole genome shotgun (WGS) entry which is preliminary data.</text>
</comment>
<proteinExistence type="predicted"/>
<accession>A0ABN9LUK9</accession>
<name>A0ABN9LUK9_9NEOB</name>
<feature type="non-terminal residue" evidence="1">
    <location>
        <position position="1"/>
    </location>
</feature>
<dbReference type="EMBL" id="CAUEEQ010027689">
    <property type="protein sequence ID" value="CAJ0948074.1"/>
    <property type="molecule type" value="Genomic_DNA"/>
</dbReference>
<evidence type="ECO:0000313" key="2">
    <source>
        <dbReference type="Proteomes" id="UP001176940"/>
    </source>
</evidence>
<gene>
    <name evidence="1" type="ORF">RIMI_LOCUS11945132</name>
</gene>